<feature type="region of interest" description="Disordered" evidence="2">
    <location>
        <begin position="439"/>
        <end position="462"/>
    </location>
</feature>
<evidence type="ECO:0000256" key="1">
    <source>
        <dbReference type="ARBA" id="ARBA00022468"/>
    </source>
</evidence>
<dbReference type="PROSITE" id="PS50003">
    <property type="entry name" value="PH_DOMAIN"/>
    <property type="match status" value="1"/>
</dbReference>
<dbReference type="InterPro" id="IPR000198">
    <property type="entry name" value="RhoGAP_dom"/>
</dbReference>
<keyword evidence="1" id="KW-0343">GTPase activation</keyword>
<feature type="region of interest" description="Disordered" evidence="2">
    <location>
        <begin position="797"/>
        <end position="820"/>
    </location>
</feature>
<feature type="region of interest" description="Disordered" evidence="2">
    <location>
        <begin position="50"/>
        <end position="91"/>
    </location>
</feature>
<dbReference type="SUPFAM" id="SSF48366">
    <property type="entry name" value="Ras GEF"/>
    <property type="match status" value="2"/>
</dbReference>
<dbReference type="OrthoDB" id="79452at2759"/>
<feature type="compositionally biased region" description="Polar residues" evidence="2">
    <location>
        <begin position="1154"/>
        <end position="1164"/>
    </location>
</feature>
<gene>
    <name evidence="5" type="ORF">K435DRAFT_968654</name>
</gene>
<feature type="region of interest" description="Disordered" evidence="2">
    <location>
        <begin position="630"/>
        <end position="692"/>
    </location>
</feature>
<feature type="compositionally biased region" description="Polar residues" evidence="2">
    <location>
        <begin position="181"/>
        <end position="196"/>
    </location>
</feature>
<evidence type="ECO:0000256" key="2">
    <source>
        <dbReference type="SAM" id="MobiDB-lite"/>
    </source>
</evidence>
<feature type="compositionally biased region" description="Basic and acidic residues" evidence="2">
    <location>
        <begin position="169"/>
        <end position="180"/>
    </location>
</feature>
<feature type="domain" description="PH" evidence="3">
    <location>
        <begin position="1809"/>
        <end position="1860"/>
    </location>
</feature>
<dbReference type="Pfam" id="PF00617">
    <property type="entry name" value="RasGEF"/>
    <property type="match status" value="1"/>
</dbReference>
<accession>A0A4V4HED2</accession>
<dbReference type="SMART" id="SM00147">
    <property type="entry name" value="RasGEF"/>
    <property type="match status" value="1"/>
</dbReference>
<dbReference type="Gene3D" id="2.30.29.30">
    <property type="entry name" value="Pleckstrin-homology domain (PH domain)/Phosphotyrosine-binding domain (PTB)"/>
    <property type="match status" value="1"/>
</dbReference>
<name>A0A4V4HED2_DENBC</name>
<dbReference type="PANTHER" id="PTHR23176:SF129">
    <property type="entry name" value="RHO GTPASE ACTIVATING PROTEIN AT 16F, ISOFORM E-RELATED"/>
    <property type="match status" value="1"/>
</dbReference>
<dbReference type="Gene3D" id="1.10.840.10">
    <property type="entry name" value="Ras guanine-nucleotide exchange factors catalytic domain"/>
    <property type="match status" value="1"/>
</dbReference>
<dbReference type="SMART" id="SM00324">
    <property type="entry name" value="RhoGAP"/>
    <property type="match status" value="1"/>
</dbReference>
<feature type="compositionally biased region" description="Low complexity" evidence="2">
    <location>
        <begin position="1094"/>
        <end position="1115"/>
    </location>
</feature>
<evidence type="ECO:0000259" key="4">
    <source>
        <dbReference type="PROSITE" id="PS50238"/>
    </source>
</evidence>
<evidence type="ECO:0008006" key="7">
    <source>
        <dbReference type="Google" id="ProtNLM"/>
    </source>
</evidence>
<evidence type="ECO:0000259" key="3">
    <source>
        <dbReference type="PROSITE" id="PS50003"/>
    </source>
</evidence>
<dbReference type="GO" id="GO:0005085">
    <property type="term" value="F:guanyl-nucleotide exchange factor activity"/>
    <property type="evidence" value="ECO:0007669"/>
    <property type="project" value="InterPro"/>
</dbReference>
<feature type="region of interest" description="Disordered" evidence="2">
    <location>
        <begin position="242"/>
        <end position="299"/>
    </location>
</feature>
<feature type="compositionally biased region" description="Polar residues" evidence="2">
    <location>
        <begin position="26"/>
        <end position="38"/>
    </location>
</feature>
<dbReference type="InterPro" id="IPR001895">
    <property type="entry name" value="RASGEF_cat_dom"/>
</dbReference>
<dbReference type="PANTHER" id="PTHR23176">
    <property type="entry name" value="RHO/RAC/CDC GTPASE-ACTIVATING PROTEIN"/>
    <property type="match status" value="1"/>
</dbReference>
<feature type="region of interest" description="Disordered" evidence="2">
    <location>
        <begin position="1094"/>
        <end position="1171"/>
    </location>
</feature>
<dbReference type="InterPro" id="IPR008936">
    <property type="entry name" value="Rho_GTPase_activation_prot"/>
</dbReference>
<dbReference type="Gene3D" id="1.10.555.10">
    <property type="entry name" value="Rho GTPase activation protein"/>
    <property type="match status" value="1"/>
</dbReference>
<dbReference type="InterPro" id="IPR001849">
    <property type="entry name" value="PH_domain"/>
</dbReference>
<evidence type="ECO:0000313" key="6">
    <source>
        <dbReference type="Proteomes" id="UP000297245"/>
    </source>
</evidence>
<dbReference type="CDD" id="cd00159">
    <property type="entry name" value="RhoGAP"/>
    <property type="match status" value="1"/>
</dbReference>
<dbReference type="SUPFAM" id="SSF48350">
    <property type="entry name" value="GTPase activation domain, GAP"/>
    <property type="match status" value="1"/>
</dbReference>
<dbReference type="InterPro" id="IPR023578">
    <property type="entry name" value="Ras_GEF_dom_sf"/>
</dbReference>
<feature type="region of interest" description="Disordered" evidence="2">
    <location>
        <begin position="2097"/>
        <end position="2144"/>
    </location>
</feature>
<dbReference type="Proteomes" id="UP000297245">
    <property type="component" value="Unassembled WGS sequence"/>
</dbReference>
<organism evidence="5 6">
    <name type="scientific">Dendrothele bispora (strain CBS 962.96)</name>
    <dbReference type="NCBI Taxonomy" id="1314807"/>
    <lineage>
        <taxon>Eukaryota</taxon>
        <taxon>Fungi</taxon>
        <taxon>Dikarya</taxon>
        <taxon>Basidiomycota</taxon>
        <taxon>Agaricomycotina</taxon>
        <taxon>Agaricomycetes</taxon>
        <taxon>Agaricomycetidae</taxon>
        <taxon>Agaricales</taxon>
        <taxon>Agaricales incertae sedis</taxon>
        <taxon>Dendrothele</taxon>
    </lineage>
</organism>
<dbReference type="Pfam" id="PF00620">
    <property type="entry name" value="RhoGAP"/>
    <property type="match status" value="1"/>
</dbReference>
<dbReference type="Gene3D" id="1.20.870.10">
    <property type="entry name" value="Son of sevenless (SoS) protein Chain: S domain 1"/>
    <property type="match status" value="1"/>
</dbReference>
<evidence type="ECO:0000313" key="5">
    <source>
        <dbReference type="EMBL" id="THU90495.1"/>
    </source>
</evidence>
<feature type="region of interest" description="Disordered" evidence="2">
    <location>
        <begin position="305"/>
        <end position="324"/>
    </location>
</feature>
<dbReference type="EMBL" id="ML179333">
    <property type="protein sequence ID" value="THU90495.1"/>
    <property type="molecule type" value="Genomic_DNA"/>
</dbReference>
<feature type="region of interest" description="Disordered" evidence="2">
    <location>
        <begin position="1"/>
        <end position="38"/>
    </location>
</feature>
<feature type="domain" description="Rho-GAP" evidence="4">
    <location>
        <begin position="1898"/>
        <end position="2092"/>
    </location>
</feature>
<sequence length="2144" mass="236927">MGPRRGALSANPQSPQDSPSTSSGQNQPFPRSNSPSGTFTQFLARPVKWFGRSTSNPKIASTVAAEQPRNSSSSTRKHKISRPTDPRPILDAYAGAHGARSVLDLGARNPSSLDLDSPFHYEQQPPSPSTSHNTGGLGDLRSISRRGWSKSADDLGRFTPTNTTVDTNIEERIAQYRDRSNSNGSVLSPSTPTSISAFPPNIHSPKTSAGAQPFPSVEPQSLARSRSPAVVPPTVSISISAPTVDEVSTSPASTPDRVHTRSHSFTPKLSSKLTAPRFIPPSPKRKGSAGSEAENVSPASSVRGVFPFSTKAQPPVPPLPDASQHRATAFLQPPTIREPGQLDDGPSSSASEPRRASQIVYNAGLINKYFDTTSNLHHVSIAPNKAWKPFKLELKGSKLYFYKPPGDRATGIKELFPSELVPASQQDDDELHVAEEEDLFATGADGSRGRGGRKDEGATGRKKRAFWGRRTHPDLVRDGDGNIEKGTFESLTHEAVFGTTFLVSATDTEAGNEEKDEKAKQETQISQIERWKDFAASVLLCMPYLVDCAKFEAELTRCCDYLISGAEDNKKEEEKNRVRWLVKEYFGFHGKRLQLSDIEIAEEDATNSLPSSSLHKSASMQAVYDPTPLTSPNLDMFSPRPSGPGGSENPMSLAASLGESIRGGSGPSPAKSFLDLGDNQKRKSGSLPSWTSALDREGLSRGVFLLIDPTILAKSLSMFHSNVLQQFPENLTASIVFNGLEPPSGQASADTNRRLSSSSTHPSSFSALFGSDDHPHWLTKLLMLQILGADTSTAYANPLASPGRNRADDSSSGLPPSRQHSRSELISAWVRVGELCRVKGDECSWKAIMQAICSAPIARLEKIWKKVDPIAVATVESWVQLCVDGDSGIQEPRVTPWGGDVQNVVKEEISKVFGQGGEILSVPPVVKAKNLFEGFRTSFSLCPRNAVIAEDVGDDVKKLVSYWWDLLVDGSVGGIAAKFQRIDQFMSLSLAAEPKRRGLYEPFHSAKSANIPSSFTSLMPLLFPEPLPTITIIDRYSMLRGRLDSDSTDIQHLRAVDGHLRPEAHLRPISNPLGNGKTFIPAYNGDLLLAAQNPTLNSTSNSRPSSLIRSRPPSSVIDVGPTADTKTDKPVGRTPSIRVKPGTSAGLDRKSSLARRNSLPSLSKRQPVVVSETSSEPPLRVVVQAGTAEKLVEVLVHGLPNMAVSVSDDNGEMSLREGGTRELLLDHKEFSRVWWNVFRSFMTPMIFFELLRKIYLKAQTPGSAISVEDYIRCITSRTEVLETIKVWQYKGGGAQDMLDDIQLLQALRSFLDSTTDHFIPPSPNFHDPAVQQAWMSLNDTRQYLKRNISSYAMRPPVSRILPFSRHALTTTDSRVRNLSTREPPDMDRMTVDEFVDNLDGMAFAAFNNVIEEDLYTTADFLEVQSADRTGWFLPRDPSTVDELVEIQDIHSYLQEVEPSSLISGLSPESLYRILPPGVRSCLRAHMILRKWLISKIVSTKIGPRTRQTRMEYLLRAIEISRLRATEAPSPNEITTKPCVRSFVEAVITSAVLSTESRLYQKAWQNVAMVRGCQCDSLAAFLARPAVQSLSSKEPLTIDLGWLIERLVDVISIPDMVEPTAEEGQNLVNFDKRRNLCNFISNAPSLLSRRLARQEDINRCGFERLSNIDREVHSLHFEYRVLKDEAARETMTGSAGPHTPKKMARPFQKLVAIQIEKSRRDRNIRARLQKEKLYEQTRNEKREELLNRAMRGGRRPPPIPMKHRNKKSMSALFNFMRPLSTAFGAEATPTLKRTASELDFAAMGKPSLVLNLTDLRVSQFINNERSYTFQLNTEDGGHYLLQAMSKRDMNKWIETLTRVSNIAAKRRLTYMGSPKPQVADHIQAQPATATRDPTAVFGVELEFLLERECGGGPVPPGSIPLVLQKCLAEVEARGLTEQGIYRMAGATSEINALKDAFNQGGCPITSSTYIHAICDLVKSWFRVLPEPIFPPFLYHEFIASTQLENLDDRIASLRKLIRRLPQANFDVLKRIAEHLDTVTDYEEHNQMTAEGLAIVWSPNLLRAPQNDFLMALTNMPHSHKLAKTLITHFHVIFDDTDPGAEAEQEDDLDTPIEEEEEGEDDDSMPFVPDPESIDPELTSNTSKSN</sequence>
<feature type="compositionally biased region" description="Polar residues" evidence="2">
    <location>
        <begin position="242"/>
        <end position="253"/>
    </location>
</feature>
<dbReference type="PROSITE" id="PS50238">
    <property type="entry name" value="RHOGAP"/>
    <property type="match status" value="1"/>
</dbReference>
<dbReference type="InterPro" id="IPR036964">
    <property type="entry name" value="RASGEF_cat_dom_sf"/>
</dbReference>
<dbReference type="GO" id="GO:0007264">
    <property type="term" value="P:small GTPase-mediated signal transduction"/>
    <property type="evidence" value="ECO:0007669"/>
    <property type="project" value="InterPro"/>
</dbReference>
<dbReference type="SUPFAM" id="SSF50729">
    <property type="entry name" value="PH domain-like"/>
    <property type="match status" value="1"/>
</dbReference>
<dbReference type="InterPro" id="IPR011993">
    <property type="entry name" value="PH-like_dom_sf"/>
</dbReference>
<dbReference type="InterPro" id="IPR050729">
    <property type="entry name" value="Rho-GAP"/>
</dbReference>
<proteinExistence type="predicted"/>
<dbReference type="CDD" id="cd00821">
    <property type="entry name" value="PH"/>
    <property type="match status" value="1"/>
</dbReference>
<feature type="region of interest" description="Disordered" evidence="2">
    <location>
        <begin position="104"/>
        <end position="229"/>
    </location>
</feature>
<feature type="compositionally biased region" description="Acidic residues" evidence="2">
    <location>
        <begin position="2097"/>
        <end position="2122"/>
    </location>
</feature>
<dbReference type="GO" id="GO:0005096">
    <property type="term" value="F:GTPase activator activity"/>
    <property type="evidence" value="ECO:0007669"/>
    <property type="project" value="UniProtKB-KW"/>
</dbReference>
<reference evidence="5 6" key="1">
    <citation type="journal article" date="2019" name="Nat. Ecol. Evol.">
        <title>Megaphylogeny resolves global patterns of mushroom evolution.</title>
        <authorList>
            <person name="Varga T."/>
            <person name="Krizsan K."/>
            <person name="Foldi C."/>
            <person name="Dima B."/>
            <person name="Sanchez-Garcia M."/>
            <person name="Sanchez-Ramirez S."/>
            <person name="Szollosi G.J."/>
            <person name="Szarkandi J.G."/>
            <person name="Papp V."/>
            <person name="Albert L."/>
            <person name="Andreopoulos W."/>
            <person name="Angelini C."/>
            <person name="Antonin V."/>
            <person name="Barry K.W."/>
            <person name="Bougher N.L."/>
            <person name="Buchanan P."/>
            <person name="Buyck B."/>
            <person name="Bense V."/>
            <person name="Catcheside P."/>
            <person name="Chovatia M."/>
            <person name="Cooper J."/>
            <person name="Damon W."/>
            <person name="Desjardin D."/>
            <person name="Finy P."/>
            <person name="Geml J."/>
            <person name="Haridas S."/>
            <person name="Hughes K."/>
            <person name="Justo A."/>
            <person name="Karasinski D."/>
            <person name="Kautmanova I."/>
            <person name="Kiss B."/>
            <person name="Kocsube S."/>
            <person name="Kotiranta H."/>
            <person name="LaButti K.M."/>
            <person name="Lechner B.E."/>
            <person name="Liimatainen K."/>
            <person name="Lipzen A."/>
            <person name="Lukacs Z."/>
            <person name="Mihaltcheva S."/>
            <person name="Morgado L.N."/>
            <person name="Niskanen T."/>
            <person name="Noordeloos M.E."/>
            <person name="Ohm R.A."/>
            <person name="Ortiz-Santana B."/>
            <person name="Ovrebo C."/>
            <person name="Racz N."/>
            <person name="Riley R."/>
            <person name="Savchenko A."/>
            <person name="Shiryaev A."/>
            <person name="Soop K."/>
            <person name="Spirin V."/>
            <person name="Szebenyi C."/>
            <person name="Tomsovsky M."/>
            <person name="Tulloss R.E."/>
            <person name="Uehling J."/>
            <person name="Grigoriev I.V."/>
            <person name="Vagvolgyi C."/>
            <person name="Papp T."/>
            <person name="Martin F.M."/>
            <person name="Miettinen O."/>
            <person name="Hibbett D.S."/>
            <person name="Nagy L.G."/>
        </authorList>
    </citation>
    <scope>NUCLEOTIDE SEQUENCE [LARGE SCALE GENOMIC DNA]</scope>
    <source>
        <strain evidence="5 6">CBS 962.96</strain>
    </source>
</reference>
<keyword evidence="6" id="KW-1185">Reference proteome</keyword>
<dbReference type="GO" id="GO:0005737">
    <property type="term" value="C:cytoplasm"/>
    <property type="evidence" value="ECO:0007669"/>
    <property type="project" value="TreeGrafter"/>
</dbReference>
<feature type="region of interest" description="Disordered" evidence="2">
    <location>
        <begin position="333"/>
        <end position="355"/>
    </location>
</feature>
<feature type="compositionally biased region" description="Low complexity" evidence="2">
    <location>
        <begin position="12"/>
        <end position="25"/>
    </location>
</feature>
<feature type="compositionally biased region" description="Polar residues" evidence="2">
    <location>
        <begin position="263"/>
        <end position="273"/>
    </location>
</feature>
<protein>
    <recommendedName>
        <fullName evidence="7">Rho GTPase activation protein</fullName>
    </recommendedName>
</protein>